<dbReference type="InterPro" id="IPR036047">
    <property type="entry name" value="F-box-like_dom_sf"/>
</dbReference>
<dbReference type="Pfam" id="PF12937">
    <property type="entry name" value="F-box-like"/>
    <property type="match status" value="1"/>
</dbReference>
<dbReference type="AlphaFoldDB" id="A0A0E0D400"/>
<dbReference type="EnsemblPlants" id="OMERI03G24320.1">
    <property type="protein sequence ID" value="OMERI03G24320.1"/>
    <property type="gene ID" value="OMERI03G24320"/>
</dbReference>
<evidence type="ECO:0000259" key="3">
    <source>
        <dbReference type="Pfam" id="PF12937"/>
    </source>
</evidence>
<feature type="region of interest" description="Disordered" evidence="1">
    <location>
        <begin position="165"/>
        <end position="243"/>
    </location>
</feature>
<dbReference type="SUPFAM" id="SSF81383">
    <property type="entry name" value="F-box domain"/>
    <property type="match status" value="1"/>
</dbReference>
<reference evidence="4" key="1">
    <citation type="submission" date="2015-04" db="UniProtKB">
        <authorList>
            <consortium name="EnsemblPlants"/>
        </authorList>
    </citation>
    <scope>IDENTIFICATION</scope>
</reference>
<evidence type="ECO:0000313" key="4">
    <source>
        <dbReference type="EnsemblPlants" id="OMERI03G24320.1"/>
    </source>
</evidence>
<dbReference type="Gramene" id="OMERI03G24320.1">
    <property type="protein sequence ID" value="OMERI03G24320.1"/>
    <property type="gene ID" value="OMERI03G24320"/>
</dbReference>
<proteinExistence type="predicted"/>
<dbReference type="Gene3D" id="1.20.1280.50">
    <property type="match status" value="1"/>
</dbReference>
<keyword evidence="5" id="KW-1185">Reference proteome</keyword>
<organism evidence="4">
    <name type="scientific">Oryza meridionalis</name>
    <dbReference type="NCBI Taxonomy" id="40149"/>
    <lineage>
        <taxon>Eukaryota</taxon>
        <taxon>Viridiplantae</taxon>
        <taxon>Streptophyta</taxon>
        <taxon>Embryophyta</taxon>
        <taxon>Tracheophyta</taxon>
        <taxon>Spermatophyta</taxon>
        <taxon>Magnoliopsida</taxon>
        <taxon>Liliopsida</taxon>
        <taxon>Poales</taxon>
        <taxon>Poaceae</taxon>
        <taxon>BOP clade</taxon>
        <taxon>Oryzoideae</taxon>
        <taxon>Oryzeae</taxon>
        <taxon>Oryzinae</taxon>
        <taxon>Oryza</taxon>
    </lineage>
</organism>
<feature type="compositionally biased region" description="Low complexity" evidence="1">
    <location>
        <begin position="165"/>
        <end position="188"/>
    </location>
</feature>
<dbReference type="PANTHER" id="PTHR44586">
    <property type="entry name" value="F-BOX DOMAIN CONTAINING PROTEIN, EXPRESSED"/>
    <property type="match status" value="1"/>
</dbReference>
<evidence type="ECO:0000256" key="1">
    <source>
        <dbReference type="SAM" id="MobiDB-lite"/>
    </source>
</evidence>
<dbReference type="Pfam" id="PF03478">
    <property type="entry name" value="Beta-prop_KIB1-4"/>
    <property type="match status" value="2"/>
</dbReference>
<reference evidence="4" key="2">
    <citation type="submission" date="2018-05" db="EMBL/GenBank/DDBJ databases">
        <title>OmerRS3 (Oryza meridionalis Reference Sequence Version 3).</title>
        <authorList>
            <person name="Zhang J."/>
            <person name="Kudrna D."/>
            <person name="Lee S."/>
            <person name="Talag J."/>
            <person name="Welchert J."/>
            <person name="Wing R.A."/>
        </authorList>
    </citation>
    <scope>NUCLEOTIDE SEQUENCE [LARGE SCALE GENOMIC DNA]</scope>
    <source>
        <strain evidence="4">cv. OR44</strain>
    </source>
</reference>
<dbReference type="InterPro" id="IPR001810">
    <property type="entry name" value="F-box_dom"/>
</dbReference>
<feature type="domain" description="KIB1-4 beta-propeller" evidence="2">
    <location>
        <begin position="74"/>
        <end position="140"/>
    </location>
</feature>
<evidence type="ECO:0000259" key="2">
    <source>
        <dbReference type="Pfam" id="PF03478"/>
    </source>
</evidence>
<accession>A0A0E0D400</accession>
<dbReference type="HOGENOM" id="CLU_019286_0_0_1"/>
<name>A0A0E0D400_9ORYZ</name>
<protein>
    <recommendedName>
        <fullName evidence="6">DUF295 domain-containing protein</fullName>
    </recommendedName>
</protein>
<feature type="domain" description="KIB1-4 beta-propeller" evidence="2">
    <location>
        <begin position="322"/>
        <end position="412"/>
    </location>
</feature>
<feature type="compositionally biased region" description="Low complexity" evidence="1">
    <location>
        <begin position="201"/>
        <end position="243"/>
    </location>
</feature>
<evidence type="ECO:0000313" key="5">
    <source>
        <dbReference type="Proteomes" id="UP000008021"/>
    </source>
</evidence>
<evidence type="ECO:0008006" key="6">
    <source>
        <dbReference type="Google" id="ProtNLM"/>
    </source>
</evidence>
<feature type="domain" description="F-box" evidence="3">
    <location>
        <begin position="5"/>
        <end position="34"/>
    </location>
</feature>
<feature type="compositionally biased region" description="Basic and acidic residues" evidence="1">
    <location>
        <begin position="262"/>
        <end position="272"/>
    </location>
</feature>
<feature type="region of interest" description="Disordered" evidence="1">
    <location>
        <begin position="260"/>
        <end position="291"/>
    </location>
</feature>
<sequence>MVFDVLAVVFHTFNDPADLLRCAAVCRSWHAAATSVRDRHPLFSRHPPPPCLVYTADQGNDHGDRHRVATVFPLVDGGRTYEVTLPAEAPIRNRFWLGSSHGWIVTADADSAALRLVNPVTGQQIDSLPPVGTIEHVRRRRQSAAADDYYDYEIIQYNWTWSSATTGRRPTRRPTSSPSTTTCAPSCRLIHRRTPAAAAPSFFSTGQGTSSRSRGWASTSGGRGCSCRTRTSTPTSSTTTATACSKLGRRPRLRLLRRALRRAPDDRPGRPDIRHHRHRDQVPRPRPRGPDGGGWWLQVWKMMEPVRAVDGAKTTWLVADGAMRTVFRTVWIKVYRIDLAAQALEETATLGDGGDSHALFIGGNQPFWVPAAGGDGECPAGGVLPNHIYYTDNDENYALLYPEGPRDISVYSVADGSFSPLCPTQPWLTWPLPTWFVPSFGYYRQVNSTNLN</sequence>
<dbReference type="Proteomes" id="UP000008021">
    <property type="component" value="Chromosome 3"/>
</dbReference>
<dbReference type="PANTHER" id="PTHR44586:SF25">
    <property type="entry name" value="(WILD MALAYSIAN BANANA) HYPOTHETICAL PROTEIN"/>
    <property type="match status" value="1"/>
</dbReference>
<dbReference type="InterPro" id="IPR005174">
    <property type="entry name" value="KIB1-4_b-propeller"/>
</dbReference>